<sequence>MKMSPTDLKELGEEGGEQGETLGQNLVEAPGTIVAMCIRICVEWGVENQLGEITIMTLDQDSDLNFPVIGSRQSTPSGERGRLLAYHWRPSLQPHSKPKRPQRENRYLACSWFDIHISTNQPTDQPPHTRSRLLDDITNGANESLGYTVNYVIFYKPNNEEKPPPVHPTEIRTSISPPSAVELNTTSALANDATETVIGKVELEEVNPHLRRGRVENHLGKTTPSSPDGDSNLDLRVLSGRGQHDKRVSQLRHRGGMVLLVSGSYRSTKCRFLQRMQKGFFIIVRRSSITVRLLELALASVYNRTEKSGFGMSYLYYVYRPASVAQLANALVVLSSTAEDGEIEVTLNINFVVVSGADGVCVSLRLQLISKHTQSQNNRRRCGGEKSDLSTLTIKPPSVALLANALVVLSSTTEDGEIEFRISVGNCSVTYVMTAPKRLMGRRKMEHVANHAGRSCSSAFVSQYAGFILLGFPTILREELGRFELEEVNPHLRGGGVEKHLGKTTPSSPDRDSILDIPVLNSRALHDKRDCEPEETCQFIVLKRHHVILETDGGEFKGRQRWLKAKARRLANPRNDRPLLALAKEINVPKFGEPIINVTVPVGREATLTCVVDDLATYKVRIRHDSLDREDSPSYISVKPNSVVDMKHTNNEKIQKHRWEYGIDDKLLYSGLPVTEKSAFYTQIRLSELSRRHIFSRYAAKLRTFRRVTGKPPPVHPTEIRTLISPSTAVELNTTSALANYATEAEEMYANLREEGENGKQFKKNHAQYTQPESTYFLPVIDRILYFKRSTLVHVVTEGRVLLPVFRMIIATCFDEYSSPMTYLVLTDISQLRADGFERLPDQIMYPYAEPYDMQKHVAWLRVDTQTILTIASHVITKNHRIGVTHSDHRTWYLHIRDVREKDRGWYMCQINTDPMKSQVGYLEVVVDPTEIRNLNYPSSAVKFNTTSALANYATEAGYTLVNSAHFSDNAYTLAALSKKGLKGAESEGDHA</sequence>
<dbReference type="InterPro" id="IPR036179">
    <property type="entry name" value="Ig-like_dom_sf"/>
</dbReference>
<feature type="compositionally biased region" description="Polar residues" evidence="4">
    <location>
        <begin position="220"/>
        <end position="229"/>
    </location>
</feature>
<name>A0A7R8VDG7_TIMDO</name>
<dbReference type="EMBL" id="OA565003">
    <property type="protein sequence ID" value="CAD7196090.1"/>
    <property type="molecule type" value="Genomic_DNA"/>
</dbReference>
<gene>
    <name evidence="5" type="ORF">TDIB3V08_LOCUS2446</name>
</gene>
<organism evidence="5">
    <name type="scientific">Timema douglasi</name>
    <name type="common">Walking stick</name>
    <dbReference type="NCBI Taxonomy" id="61478"/>
    <lineage>
        <taxon>Eukaryota</taxon>
        <taxon>Metazoa</taxon>
        <taxon>Ecdysozoa</taxon>
        <taxon>Arthropoda</taxon>
        <taxon>Hexapoda</taxon>
        <taxon>Insecta</taxon>
        <taxon>Pterygota</taxon>
        <taxon>Neoptera</taxon>
        <taxon>Polyneoptera</taxon>
        <taxon>Phasmatodea</taxon>
        <taxon>Timematodea</taxon>
        <taxon>Timematoidea</taxon>
        <taxon>Timematidae</taxon>
        <taxon>Timema</taxon>
    </lineage>
</organism>
<evidence type="ECO:0000256" key="3">
    <source>
        <dbReference type="ARBA" id="ARBA00023319"/>
    </source>
</evidence>
<dbReference type="PANTHER" id="PTHR12231">
    <property type="entry name" value="CTX-RELATED TYPE I TRANSMEMBRANE PROTEIN"/>
    <property type="match status" value="1"/>
</dbReference>
<evidence type="ECO:0000256" key="1">
    <source>
        <dbReference type="ARBA" id="ARBA00022737"/>
    </source>
</evidence>
<dbReference type="Gene3D" id="2.60.40.10">
    <property type="entry name" value="Immunoglobulins"/>
    <property type="match status" value="1"/>
</dbReference>
<evidence type="ECO:0000313" key="5">
    <source>
        <dbReference type="EMBL" id="CAD7196090.1"/>
    </source>
</evidence>
<evidence type="ECO:0000256" key="2">
    <source>
        <dbReference type="ARBA" id="ARBA00023157"/>
    </source>
</evidence>
<accession>A0A7R8VDG7</accession>
<dbReference type="SUPFAM" id="SSF48726">
    <property type="entry name" value="Immunoglobulin"/>
    <property type="match status" value="1"/>
</dbReference>
<keyword evidence="1" id="KW-0677">Repeat</keyword>
<proteinExistence type="predicted"/>
<reference evidence="5" key="1">
    <citation type="submission" date="2020-11" db="EMBL/GenBank/DDBJ databases">
        <authorList>
            <person name="Tran Van P."/>
        </authorList>
    </citation>
    <scope>NUCLEOTIDE SEQUENCE</scope>
</reference>
<evidence type="ECO:0000256" key="4">
    <source>
        <dbReference type="SAM" id="MobiDB-lite"/>
    </source>
</evidence>
<evidence type="ECO:0008006" key="6">
    <source>
        <dbReference type="Google" id="ProtNLM"/>
    </source>
</evidence>
<keyword evidence="3" id="KW-0393">Immunoglobulin domain</keyword>
<feature type="region of interest" description="Disordered" evidence="4">
    <location>
        <begin position="213"/>
        <end position="234"/>
    </location>
</feature>
<dbReference type="InterPro" id="IPR013783">
    <property type="entry name" value="Ig-like_fold"/>
</dbReference>
<keyword evidence="2" id="KW-1015">Disulfide bond</keyword>
<dbReference type="AlphaFoldDB" id="A0A7R8VDG7"/>
<dbReference type="PANTHER" id="PTHR12231:SF272">
    <property type="entry name" value="DPR-INTERACTING PROTEIN THETA"/>
    <property type="match status" value="1"/>
</dbReference>
<dbReference type="InterPro" id="IPR051170">
    <property type="entry name" value="Neural/epithelial_adhesion"/>
</dbReference>
<protein>
    <recommendedName>
        <fullName evidence="6">Ig-like domain-containing protein</fullName>
    </recommendedName>
</protein>
<dbReference type="GO" id="GO:0043005">
    <property type="term" value="C:neuron projection"/>
    <property type="evidence" value="ECO:0007669"/>
    <property type="project" value="TreeGrafter"/>
</dbReference>